<evidence type="ECO:0000313" key="1">
    <source>
        <dbReference type="EMBL" id="SED64685.1"/>
    </source>
</evidence>
<proteinExistence type="predicted"/>
<reference evidence="2" key="1">
    <citation type="submission" date="2016-10" db="EMBL/GenBank/DDBJ databases">
        <authorList>
            <person name="Varghese N."/>
            <person name="Submissions S."/>
        </authorList>
    </citation>
    <scope>NUCLEOTIDE SEQUENCE [LARGE SCALE GENOMIC DNA]</scope>
    <source>
        <strain evidence="2">DSM 44498</strain>
    </source>
</reference>
<organism evidence="1 2">
    <name type="scientific">Rhodococcus koreensis</name>
    <dbReference type="NCBI Taxonomy" id="99653"/>
    <lineage>
        <taxon>Bacteria</taxon>
        <taxon>Bacillati</taxon>
        <taxon>Actinomycetota</taxon>
        <taxon>Actinomycetes</taxon>
        <taxon>Mycobacteriales</taxon>
        <taxon>Nocardiaceae</taxon>
        <taxon>Rhodococcus</taxon>
    </lineage>
</organism>
<dbReference type="EMBL" id="FNSV01000005">
    <property type="protein sequence ID" value="SED64685.1"/>
    <property type="molecule type" value="Genomic_DNA"/>
</dbReference>
<dbReference type="AlphaFoldDB" id="A0A1H5CDL4"/>
<accession>A0A1H5CDL4</accession>
<name>A0A1H5CDL4_9NOCA</name>
<sequence>MELVERAVSADIDAAARAVITAAAAEASRHADEIIGTGPLPGTAEWDAEQGTDIPNQRTLAWHLLSLRIQLAAGLDGIETVLGLRFQGATWATIGKAAGMTRQSAHERWGARTTALLDPMGTGLPRTVADDDPEVAR</sequence>
<protein>
    <submittedName>
        <fullName evidence="1">Uncharacterized protein</fullName>
    </submittedName>
</protein>
<dbReference type="RefSeq" id="WP_072943434.1">
    <property type="nucleotide sequence ID" value="NZ_CP070609.1"/>
</dbReference>
<keyword evidence="2" id="KW-1185">Reference proteome</keyword>
<dbReference type="OrthoDB" id="9812570at2"/>
<gene>
    <name evidence="1" type="ORF">SAMN04490239_9131</name>
</gene>
<dbReference type="Proteomes" id="UP000183561">
    <property type="component" value="Unassembled WGS sequence"/>
</dbReference>
<evidence type="ECO:0000313" key="2">
    <source>
        <dbReference type="Proteomes" id="UP000183561"/>
    </source>
</evidence>